<reference evidence="4 5" key="1">
    <citation type="submission" date="2024-02" db="EMBL/GenBank/DDBJ databases">
        <title>High-quality chromosome-scale genome assembly of Pensacola bahiagrass (Paspalum notatum Flugge var. saurae).</title>
        <authorList>
            <person name="Vega J.M."/>
            <person name="Podio M."/>
            <person name="Orjuela J."/>
            <person name="Siena L.A."/>
            <person name="Pessino S.C."/>
            <person name="Combes M.C."/>
            <person name="Mariac C."/>
            <person name="Albertini E."/>
            <person name="Pupilli F."/>
            <person name="Ortiz J.P.A."/>
            <person name="Leblanc O."/>
        </authorList>
    </citation>
    <scope>NUCLEOTIDE SEQUENCE [LARGE SCALE GENOMIC DNA]</scope>
    <source>
        <strain evidence="4">R1</strain>
        <tissue evidence="4">Leaf</tissue>
    </source>
</reference>
<dbReference type="EMBL" id="CP144751">
    <property type="protein sequence ID" value="WVZ86920.1"/>
    <property type="molecule type" value="Genomic_DNA"/>
</dbReference>
<dbReference type="PANTHER" id="PTHR31213">
    <property type="entry name" value="OS08G0374000 PROTEIN-RELATED"/>
    <property type="match status" value="1"/>
</dbReference>
<evidence type="ECO:0000259" key="3">
    <source>
        <dbReference type="SMART" id="SM01037"/>
    </source>
</evidence>
<evidence type="ECO:0000256" key="1">
    <source>
        <dbReference type="ARBA" id="ARBA00004123"/>
    </source>
</evidence>
<dbReference type="InterPro" id="IPR050279">
    <property type="entry name" value="Plant_def-hormone_signal"/>
</dbReference>
<dbReference type="AlphaFoldDB" id="A0AAQ3X6R8"/>
<dbReference type="SMART" id="SM01037">
    <property type="entry name" value="Bet_v_1"/>
    <property type="match status" value="1"/>
</dbReference>
<evidence type="ECO:0000313" key="5">
    <source>
        <dbReference type="Proteomes" id="UP001341281"/>
    </source>
</evidence>
<dbReference type="PANTHER" id="PTHR31213:SF189">
    <property type="entry name" value="OS04G0593500 PROTEIN"/>
    <property type="match status" value="1"/>
</dbReference>
<comment type="similarity">
    <text evidence="2">Belongs to the BetVI family.</text>
</comment>
<name>A0AAQ3X6R8_PASNO</name>
<dbReference type="GO" id="GO:0009738">
    <property type="term" value="P:abscisic acid-activated signaling pathway"/>
    <property type="evidence" value="ECO:0007669"/>
    <property type="project" value="TreeGrafter"/>
</dbReference>
<dbReference type="InterPro" id="IPR023393">
    <property type="entry name" value="START-like_dom_sf"/>
</dbReference>
<keyword evidence="5" id="KW-1185">Reference proteome</keyword>
<dbReference type="GO" id="GO:0038023">
    <property type="term" value="F:signaling receptor activity"/>
    <property type="evidence" value="ECO:0007669"/>
    <property type="project" value="TreeGrafter"/>
</dbReference>
<dbReference type="SUPFAM" id="SSF55961">
    <property type="entry name" value="Bet v1-like"/>
    <property type="match status" value="2"/>
</dbReference>
<gene>
    <name evidence="4" type="ORF">U9M48_033631</name>
</gene>
<dbReference type="GO" id="GO:0010427">
    <property type="term" value="F:abscisic acid binding"/>
    <property type="evidence" value="ECO:0007669"/>
    <property type="project" value="TreeGrafter"/>
</dbReference>
<dbReference type="FunFam" id="3.30.530.20:FF:000033">
    <property type="entry name" value="S-norcoclaurine synthase"/>
    <property type="match status" value="2"/>
</dbReference>
<dbReference type="GO" id="GO:0005737">
    <property type="term" value="C:cytoplasm"/>
    <property type="evidence" value="ECO:0007669"/>
    <property type="project" value="TreeGrafter"/>
</dbReference>
<dbReference type="InterPro" id="IPR000916">
    <property type="entry name" value="Bet_v_I/MLP"/>
</dbReference>
<dbReference type="Gene3D" id="3.30.530.20">
    <property type="match status" value="2"/>
</dbReference>
<accession>A0AAQ3X6R8</accession>
<comment type="subcellular location">
    <subcellularLocation>
        <location evidence="1">Nucleus</location>
    </subcellularLocation>
</comment>
<dbReference type="GO" id="GO:0004864">
    <property type="term" value="F:protein phosphatase inhibitor activity"/>
    <property type="evidence" value="ECO:0007669"/>
    <property type="project" value="TreeGrafter"/>
</dbReference>
<dbReference type="Pfam" id="PF00407">
    <property type="entry name" value="Bet_v_1"/>
    <property type="match status" value="2"/>
</dbReference>
<dbReference type="CDD" id="cd07816">
    <property type="entry name" value="Bet_v1-like"/>
    <property type="match status" value="2"/>
</dbReference>
<protein>
    <recommendedName>
        <fullName evidence="3">Bet v I/Major latex protein domain-containing protein</fullName>
    </recommendedName>
</protein>
<dbReference type="Proteomes" id="UP001341281">
    <property type="component" value="Chromosome 07"/>
</dbReference>
<evidence type="ECO:0000313" key="4">
    <source>
        <dbReference type="EMBL" id="WVZ86920.1"/>
    </source>
</evidence>
<organism evidence="4 5">
    <name type="scientific">Paspalum notatum var. saurae</name>
    <dbReference type="NCBI Taxonomy" id="547442"/>
    <lineage>
        <taxon>Eukaryota</taxon>
        <taxon>Viridiplantae</taxon>
        <taxon>Streptophyta</taxon>
        <taxon>Embryophyta</taxon>
        <taxon>Tracheophyta</taxon>
        <taxon>Spermatophyta</taxon>
        <taxon>Magnoliopsida</taxon>
        <taxon>Liliopsida</taxon>
        <taxon>Poales</taxon>
        <taxon>Poaceae</taxon>
        <taxon>PACMAD clade</taxon>
        <taxon>Panicoideae</taxon>
        <taxon>Andropogonodae</taxon>
        <taxon>Paspaleae</taxon>
        <taxon>Paspalinae</taxon>
        <taxon>Paspalum</taxon>
    </lineage>
</organism>
<dbReference type="GO" id="GO:0006952">
    <property type="term" value="P:defense response"/>
    <property type="evidence" value="ECO:0007669"/>
    <property type="project" value="InterPro"/>
</dbReference>
<feature type="domain" description="Bet v I/Major latex protein" evidence="3">
    <location>
        <begin position="259"/>
        <end position="414"/>
    </location>
</feature>
<proteinExistence type="inferred from homology"/>
<sequence length="414" mass="45141">MATELTTTMKGSLCHEYETGLPAADVWGVYGGLLVGQLIPQLLPQVFSKVELVEGDGGAGTVLLVTFPPGTPGSETFKEKFIKVDDENYIKEALVTEGGFLDHGFKKYLVRIEIIGKEEKTSIIRSTIEYEVDHEYVDNPPVVSTSGLATIAEAITKHVKEQKGPDDKMSSCSCLQLPQKSKVYYGLATDITKAVKGSVCHEYETGLPAADVWKVYGGLLAGQLVPQLVPEVFSKIAPACDFHIKKSVYLRVTTDITKAMKGSLCDEYETGLPAADVWKVYGGLLAGQLVPQLLPELFSKVEVVEGDGGIGTVLLVSFPPGTSGSSETSKEKFIKIDNENYIKESLIVEGVFLDHGFKKYLVRFEIIQKEEKSSIIRSTIEYEVDDKHKSNPPVASTSGFAAIAEAITKYIQLN</sequence>
<dbReference type="GO" id="GO:0005634">
    <property type="term" value="C:nucleus"/>
    <property type="evidence" value="ECO:0007669"/>
    <property type="project" value="UniProtKB-SubCell"/>
</dbReference>
<evidence type="ECO:0000256" key="2">
    <source>
        <dbReference type="ARBA" id="ARBA00009744"/>
    </source>
</evidence>